<dbReference type="EMBL" id="PDWK01000057">
    <property type="protein sequence ID" value="KAF1688258.1"/>
    <property type="molecule type" value="Genomic_DNA"/>
</dbReference>
<organism evidence="13 14">
    <name type="scientific">Pseudoxanthomonas taiwanensis</name>
    <dbReference type="NCBI Taxonomy" id="176598"/>
    <lineage>
        <taxon>Bacteria</taxon>
        <taxon>Pseudomonadati</taxon>
        <taxon>Pseudomonadota</taxon>
        <taxon>Gammaproteobacteria</taxon>
        <taxon>Lysobacterales</taxon>
        <taxon>Lysobacteraceae</taxon>
        <taxon>Pseudoxanthomonas</taxon>
    </lineage>
</organism>
<keyword evidence="8" id="KW-0902">Two-component regulatory system</keyword>
<accession>A0A921NUA9</accession>
<dbReference type="SUPFAM" id="SSF47226">
    <property type="entry name" value="Histidine-containing phosphotransfer domain, HPT domain"/>
    <property type="match status" value="1"/>
</dbReference>
<dbReference type="InterPro" id="IPR001789">
    <property type="entry name" value="Sig_transdc_resp-reg_receiver"/>
</dbReference>
<dbReference type="OrthoDB" id="9797243at2"/>
<evidence type="ECO:0000256" key="2">
    <source>
        <dbReference type="ARBA" id="ARBA00022475"/>
    </source>
</evidence>
<protein>
    <recommendedName>
        <fullName evidence="12">Response regulatory domain-containing protein</fullName>
    </recommendedName>
</protein>
<dbReference type="SMART" id="SM00448">
    <property type="entry name" value="REC"/>
    <property type="match status" value="1"/>
</dbReference>
<evidence type="ECO:0000256" key="5">
    <source>
        <dbReference type="ARBA" id="ARBA00022741"/>
    </source>
</evidence>
<evidence type="ECO:0000259" key="12">
    <source>
        <dbReference type="PROSITE" id="PS50110"/>
    </source>
</evidence>
<dbReference type="GO" id="GO:0005886">
    <property type="term" value="C:plasma membrane"/>
    <property type="evidence" value="ECO:0007669"/>
    <property type="project" value="UniProtKB-SubCell"/>
</dbReference>
<evidence type="ECO:0000256" key="4">
    <source>
        <dbReference type="ARBA" id="ARBA00022692"/>
    </source>
</evidence>
<keyword evidence="7" id="KW-1133">Transmembrane helix</keyword>
<gene>
    <name evidence="13" type="ORF">CR938_10855</name>
</gene>
<evidence type="ECO:0000256" key="9">
    <source>
        <dbReference type="ARBA" id="ARBA00023136"/>
    </source>
</evidence>
<dbReference type="Gene3D" id="3.40.50.2300">
    <property type="match status" value="1"/>
</dbReference>
<dbReference type="RefSeq" id="WP_162125028.1">
    <property type="nucleotide sequence ID" value="NZ_PDWK01000057.1"/>
</dbReference>
<evidence type="ECO:0000256" key="7">
    <source>
        <dbReference type="ARBA" id="ARBA00022989"/>
    </source>
</evidence>
<dbReference type="PROSITE" id="PS50110">
    <property type="entry name" value="RESPONSE_REGULATORY"/>
    <property type="match status" value="1"/>
</dbReference>
<dbReference type="Proteomes" id="UP000717981">
    <property type="component" value="Unassembled WGS sequence"/>
</dbReference>
<dbReference type="PANTHER" id="PTHR45339">
    <property type="entry name" value="HYBRID SIGNAL TRANSDUCTION HISTIDINE KINASE J"/>
    <property type="match status" value="1"/>
</dbReference>
<dbReference type="CDD" id="cd17546">
    <property type="entry name" value="REC_hyHK_CKI1_RcsC-like"/>
    <property type="match status" value="1"/>
</dbReference>
<dbReference type="Pfam" id="PF00072">
    <property type="entry name" value="Response_reg"/>
    <property type="match status" value="1"/>
</dbReference>
<name>A0A921NUA9_9GAMM</name>
<keyword evidence="2" id="KW-1003">Cell membrane</keyword>
<dbReference type="SUPFAM" id="SSF52172">
    <property type="entry name" value="CheY-like"/>
    <property type="match status" value="1"/>
</dbReference>
<comment type="caution">
    <text evidence="13">The sequence shown here is derived from an EMBL/GenBank/DDBJ whole genome shotgun (WGS) entry which is preliminary data.</text>
</comment>
<dbReference type="GO" id="GO:0000160">
    <property type="term" value="P:phosphorelay signal transduction system"/>
    <property type="evidence" value="ECO:0007669"/>
    <property type="project" value="UniProtKB-KW"/>
</dbReference>
<evidence type="ECO:0000256" key="6">
    <source>
        <dbReference type="ARBA" id="ARBA00022840"/>
    </source>
</evidence>
<keyword evidence="9" id="KW-0472">Membrane</keyword>
<dbReference type="InterPro" id="IPR011006">
    <property type="entry name" value="CheY-like_superfamily"/>
</dbReference>
<keyword evidence="6" id="KW-0067">ATP-binding</keyword>
<dbReference type="PANTHER" id="PTHR45339:SF1">
    <property type="entry name" value="HYBRID SIGNAL TRANSDUCTION HISTIDINE KINASE J"/>
    <property type="match status" value="1"/>
</dbReference>
<evidence type="ECO:0000256" key="3">
    <source>
        <dbReference type="ARBA" id="ARBA00022553"/>
    </source>
</evidence>
<proteinExistence type="predicted"/>
<dbReference type="InterPro" id="IPR036641">
    <property type="entry name" value="HPT_dom_sf"/>
</dbReference>
<dbReference type="GO" id="GO:0004672">
    <property type="term" value="F:protein kinase activity"/>
    <property type="evidence" value="ECO:0007669"/>
    <property type="project" value="UniProtKB-ARBA"/>
</dbReference>
<evidence type="ECO:0000256" key="8">
    <source>
        <dbReference type="ARBA" id="ARBA00023012"/>
    </source>
</evidence>
<keyword evidence="3 10" id="KW-0597">Phosphoprotein</keyword>
<keyword evidence="4" id="KW-0812">Transmembrane</keyword>
<evidence type="ECO:0000313" key="14">
    <source>
        <dbReference type="Proteomes" id="UP000717981"/>
    </source>
</evidence>
<keyword evidence="5" id="KW-0547">Nucleotide-binding</keyword>
<dbReference type="Pfam" id="PF01627">
    <property type="entry name" value="Hpt"/>
    <property type="match status" value="1"/>
</dbReference>
<dbReference type="GO" id="GO:0005524">
    <property type="term" value="F:ATP binding"/>
    <property type="evidence" value="ECO:0007669"/>
    <property type="project" value="UniProtKB-KW"/>
</dbReference>
<feature type="region of interest" description="Disordered" evidence="11">
    <location>
        <begin position="1"/>
        <end position="20"/>
    </location>
</feature>
<comment type="subcellular location">
    <subcellularLocation>
        <location evidence="1">Cell membrane</location>
        <topology evidence="1">Multi-pass membrane protein</topology>
    </subcellularLocation>
</comment>
<evidence type="ECO:0000256" key="1">
    <source>
        <dbReference type="ARBA" id="ARBA00004651"/>
    </source>
</evidence>
<evidence type="ECO:0000313" key="13">
    <source>
        <dbReference type="EMBL" id="KAF1688258.1"/>
    </source>
</evidence>
<dbReference type="InterPro" id="IPR008207">
    <property type="entry name" value="Sig_transdc_His_kin_Hpt_dom"/>
</dbReference>
<reference evidence="13" key="1">
    <citation type="submission" date="2017-10" db="EMBL/GenBank/DDBJ databases">
        <title>Whole genome sequencing of members of genus Pseudoxanthomonas.</title>
        <authorList>
            <person name="Kumar S."/>
            <person name="Bansal K."/>
            <person name="Kaur A."/>
            <person name="Patil P."/>
            <person name="Sharma S."/>
            <person name="Patil P.B."/>
        </authorList>
    </citation>
    <scope>NUCLEOTIDE SEQUENCE</scope>
    <source>
        <strain evidence="13">DSM 22914</strain>
    </source>
</reference>
<feature type="modified residue" description="4-aspartylphosphate" evidence="10">
    <location>
        <position position="72"/>
    </location>
</feature>
<evidence type="ECO:0000256" key="10">
    <source>
        <dbReference type="PROSITE-ProRule" id="PRU00169"/>
    </source>
</evidence>
<sequence>MTHIHADTARLPGGHQAAGDRPRVLLAEDDPISRAVIAHQLRRLGYRCTLAEDGEEAWQRLAGHGIDLVLTDCRMPVLDGYALARRIRASERAGAHLPIVALSASDPLELAQRCAESGMDGVLEKPVRLQALAHELHRHLGQQDAVAAGPDRRDVLAEAFGSLDDARAVLATLLAACRRDLDALEAALRRGDAATCRDLAHRIDGSLRLVEVAGSGPVPPPAGDQAAQARSLRRRVARLACLLDGLGAGTEPPTGSG</sequence>
<keyword evidence="14" id="KW-1185">Reference proteome</keyword>
<evidence type="ECO:0000256" key="11">
    <source>
        <dbReference type="SAM" id="MobiDB-lite"/>
    </source>
</evidence>
<dbReference type="AlphaFoldDB" id="A0A921NUA9"/>
<feature type="domain" description="Response regulatory" evidence="12">
    <location>
        <begin position="23"/>
        <end position="140"/>
    </location>
</feature>